<dbReference type="EMBL" id="JAUSUX010000008">
    <property type="protein sequence ID" value="MDQ0286235.1"/>
    <property type="molecule type" value="Genomic_DNA"/>
</dbReference>
<dbReference type="CDD" id="cd07346">
    <property type="entry name" value="ABC_6TM_exporters"/>
    <property type="match status" value="1"/>
</dbReference>
<dbReference type="SUPFAM" id="SSF52540">
    <property type="entry name" value="P-loop containing nucleoside triphosphate hydrolases"/>
    <property type="match status" value="1"/>
</dbReference>
<dbReference type="InterPro" id="IPR036640">
    <property type="entry name" value="ABC1_TM_sf"/>
</dbReference>
<feature type="transmembrane region" description="Helical" evidence="7">
    <location>
        <begin position="138"/>
        <end position="157"/>
    </location>
</feature>
<dbReference type="InterPro" id="IPR011527">
    <property type="entry name" value="ABC1_TM_dom"/>
</dbReference>
<feature type="transmembrane region" description="Helical" evidence="7">
    <location>
        <begin position="271"/>
        <end position="291"/>
    </location>
</feature>
<keyword evidence="11" id="KW-1185">Reference proteome</keyword>
<evidence type="ECO:0000259" key="9">
    <source>
        <dbReference type="PROSITE" id="PS50929"/>
    </source>
</evidence>
<dbReference type="PANTHER" id="PTHR43394">
    <property type="entry name" value="ATP-DEPENDENT PERMEASE MDL1, MITOCHONDRIAL"/>
    <property type="match status" value="1"/>
</dbReference>
<dbReference type="RefSeq" id="WP_307401097.1">
    <property type="nucleotide sequence ID" value="NZ_JAUSUX010000008.1"/>
</dbReference>
<feature type="transmembrane region" description="Helical" evidence="7">
    <location>
        <begin position="63"/>
        <end position="86"/>
    </location>
</feature>
<dbReference type="SUPFAM" id="SSF90123">
    <property type="entry name" value="ABC transporter transmembrane region"/>
    <property type="match status" value="1"/>
</dbReference>
<evidence type="ECO:0000256" key="3">
    <source>
        <dbReference type="ARBA" id="ARBA00022741"/>
    </source>
</evidence>
<evidence type="ECO:0000256" key="4">
    <source>
        <dbReference type="ARBA" id="ARBA00022840"/>
    </source>
</evidence>
<evidence type="ECO:0000256" key="1">
    <source>
        <dbReference type="ARBA" id="ARBA00004651"/>
    </source>
</evidence>
<dbReference type="Gene3D" id="3.40.50.300">
    <property type="entry name" value="P-loop containing nucleotide triphosphate hydrolases"/>
    <property type="match status" value="1"/>
</dbReference>
<accession>A0ABU0B0J9</accession>
<evidence type="ECO:0000256" key="6">
    <source>
        <dbReference type="ARBA" id="ARBA00023136"/>
    </source>
</evidence>
<keyword evidence="4 10" id="KW-0067">ATP-binding</keyword>
<keyword evidence="2 7" id="KW-0812">Transmembrane</keyword>
<evidence type="ECO:0000256" key="5">
    <source>
        <dbReference type="ARBA" id="ARBA00022989"/>
    </source>
</evidence>
<keyword evidence="6 7" id="KW-0472">Membrane</keyword>
<feature type="domain" description="ABC transporter" evidence="8">
    <location>
        <begin position="340"/>
        <end position="574"/>
    </location>
</feature>
<dbReference type="Gene3D" id="1.20.1560.10">
    <property type="entry name" value="ABC transporter type 1, transmembrane domain"/>
    <property type="match status" value="1"/>
</dbReference>
<reference evidence="10 11" key="1">
    <citation type="submission" date="2023-07" db="EMBL/GenBank/DDBJ databases">
        <title>Genomic Encyclopedia of Type Strains, Phase IV (KMG-IV): sequencing the most valuable type-strain genomes for metagenomic binning, comparative biology and taxonomic classification.</title>
        <authorList>
            <person name="Goeker M."/>
        </authorList>
    </citation>
    <scope>NUCLEOTIDE SEQUENCE [LARGE SCALE GENOMIC DNA]</scope>
    <source>
        <strain evidence="10 11">DSM 12396</strain>
    </source>
</reference>
<feature type="transmembrane region" description="Helical" evidence="7">
    <location>
        <begin position="21"/>
        <end position="43"/>
    </location>
</feature>
<dbReference type="SMART" id="SM00382">
    <property type="entry name" value="AAA"/>
    <property type="match status" value="1"/>
</dbReference>
<evidence type="ECO:0000256" key="7">
    <source>
        <dbReference type="SAM" id="Phobius"/>
    </source>
</evidence>
<evidence type="ECO:0000259" key="8">
    <source>
        <dbReference type="PROSITE" id="PS50893"/>
    </source>
</evidence>
<dbReference type="InterPro" id="IPR039421">
    <property type="entry name" value="Type_1_exporter"/>
</dbReference>
<dbReference type="Proteomes" id="UP001225644">
    <property type="component" value="Unassembled WGS sequence"/>
</dbReference>
<evidence type="ECO:0000313" key="11">
    <source>
        <dbReference type="Proteomes" id="UP001225644"/>
    </source>
</evidence>
<comment type="subcellular location">
    <subcellularLocation>
        <location evidence="1">Cell membrane</location>
        <topology evidence="1">Multi-pass membrane protein</topology>
    </subcellularLocation>
</comment>
<protein>
    <submittedName>
        <fullName evidence="10">ATP-binding cassette subfamily B protein</fullName>
    </submittedName>
</protein>
<name>A0ABU0B0J9_9FIRM</name>
<dbReference type="InterPro" id="IPR017871">
    <property type="entry name" value="ABC_transporter-like_CS"/>
</dbReference>
<gene>
    <name evidence="10" type="ORF">J2Z49_001347</name>
</gene>
<dbReference type="InterPro" id="IPR003593">
    <property type="entry name" value="AAA+_ATPase"/>
</dbReference>
<feature type="transmembrane region" description="Helical" evidence="7">
    <location>
        <begin position="163"/>
        <end position="181"/>
    </location>
</feature>
<dbReference type="PROSITE" id="PS50893">
    <property type="entry name" value="ABC_TRANSPORTER_2"/>
    <property type="match status" value="1"/>
</dbReference>
<dbReference type="Pfam" id="PF00005">
    <property type="entry name" value="ABC_tran"/>
    <property type="match status" value="1"/>
</dbReference>
<dbReference type="PANTHER" id="PTHR43394:SF1">
    <property type="entry name" value="ATP-BINDING CASSETTE SUB-FAMILY B MEMBER 10, MITOCHONDRIAL"/>
    <property type="match status" value="1"/>
</dbReference>
<dbReference type="PROSITE" id="PS50929">
    <property type="entry name" value="ABC_TM1F"/>
    <property type="match status" value="1"/>
</dbReference>
<proteinExistence type="predicted"/>
<feature type="domain" description="ABC transmembrane type-1" evidence="9">
    <location>
        <begin position="24"/>
        <end position="306"/>
    </location>
</feature>
<organism evidence="10 11">
    <name type="scientific">Desulfofundulus luciae</name>
    <dbReference type="NCBI Taxonomy" id="74702"/>
    <lineage>
        <taxon>Bacteria</taxon>
        <taxon>Bacillati</taxon>
        <taxon>Bacillota</taxon>
        <taxon>Clostridia</taxon>
        <taxon>Eubacteriales</taxon>
        <taxon>Peptococcaceae</taxon>
        <taxon>Desulfofundulus</taxon>
    </lineage>
</organism>
<sequence length="608" mass="67589">MWKDLVALWNLAKIYLKGKTGAILLGLFTSIIFSLTGLATPYLTRFLIDVVFHASRGDLLLPLLIICGVILIILFFTGIISDYVLVRTFERVKLLMRHDLFRRLLKAPVDFLLMQRSGELNYRLFGDTETIQSFFNRLLIGLPIDLLFIVIISSIMVGWNLRMALFVFAVLCLQVLVIIGFQKPLLKYALLQKGKAQFLSGFVVERFRNIQLTRTLNAGAMETDSFKSGLEELMGINVKAYMLGKFSELSVVLVNNIWSFGILWYGGRLVLAGQITLGTLMAFLLTAGMLYPRIASVVGSVLSFQDVRASLYRFLEYHRVMPAVHEPPEAVELLLEEGKVIFENVWFGYKPEEPVLKGLSATFEPRKITAVVGRSGVGKSTLARLLVRLYDPWEGRILIDNVDIRQVTIESLRNNIRYVIQGEFLFSGSIWDNICYGVGSCSEEQVFAAAGKAGADEFIMQLPEGFHTRIGEGGFQLSSGEAQRIALARLFLANPRIVVLDEPTSFLDPETESAIYQAIMDLKETATVIVIAHRPSTVKIADHIIVLDNGVVAEQGTHAELLGKKGLYAAIYTELCRREPGLPVKKEVCTPAPAGVSSNVISHGEGVS</sequence>
<comment type="caution">
    <text evidence="10">The sequence shown here is derived from an EMBL/GenBank/DDBJ whole genome shotgun (WGS) entry which is preliminary data.</text>
</comment>
<evidence type="ECO:0000256" key="2">
    <source>
        <dbReference type="ARBA" id="ARBA00022692"/>
    </source>
</evidence>
<dbReference type="PROSITE" id="PS00211">
    <property type="entry name" value="ABC_TRANSPORTER_1"/>
    <property type="match status" value="1"/>
</dbReference>
<dbReference type="InterPro" id="IPR027417">
    <property type="entry name" value="P-loop_NTPase"/>
</dbReference>
<keyword evidence="5 7" id="KW-1133">Transmembrane helix</keyword>
<dbReference type="GO" id="GO:0005524">
    <property type="term" value="F:ATP binding"/>
    <property type="evidence" value="ECO:0007669"/>
    <property type="project" value="UniProtKB-KW"/>
</dbReference>
<dbReference type="InterPro" id="IPR003439">
    <property type="entry name" value="ABC_transporter-like_ATP-bd"/>
</dbReference>
<keyword evidence="3" id="KW-0547">Nucleotide-binding</keyword>
<dbReference type="Pfam" id="PF00664">
    <property type="entry name" value="ABC_membrane"/>
    <property type="match status" value="1"/>
</dbReference>
<evidence type="ECO:0000313" key="10">
    <source>
        <dbReference type="EMBL" id="MDQ0286235.1"/>
    </source>
</evidence>